<reference evidence="1" key="1">
    <citation type="submission" date="2022-04" db="EMBL/GenBank/DDBJ databases">
        <title>Genome of the entomopathogenic fungus Entomophthora muscae.</title>
        <authorList>
            <person name="Elya C."/>
            <person name="Lovett B.R."/>
            <person name="Lee E."/>
            <person name="Macias A.M."/>
            <person name="Hajek A.E."/>
            <person name="De Bivort B.L."/>
            <person name="Kasson M.T."/>
            <person name="De Fine Licht H.H."/>
            <person name="Stajich J.E."/>
        </authorList>
    </citation>
    <scope>NUCLEOTIDE SEQUENCE</scope>
    <source>
        <strain evidence="1">Berkeley</strain>
    </source>
</reference>
<evidence type="ECO:0000313" key="1">
    <source>
        <dbReference type="EMBL" id="KAJ9065600.1"/>
    </source>
</evidence>
<name>A0ACC2STG0_9FUNG</name>
<evidence type="ECO:0000313" key="2">
    <source>
        <dbReference type="Proteomes" id="UP001165960"/>
    </source>
</evidence>
<comment type="caution">
    <text evidence="1">The sequence shown here is derived from an EMBL/GenBank/DDBJ whole genome shotgun (WGS) entry which is preliminary data.</text>
</comment>
<proteinExistence type="predicted"/>
<dbReference type="Proteomes" id="UP001165960">
    <property type="component" value="Unassembled WGS sequence"/>
</dbReference>
<keyword evidence="2" id="KW-1185">Reference proteome</keyword>
<gene>
    <name evidence="1" type="ORF">DSO57_1017709</name>
</gene>
<sequence length="312" mass="35080">MKLQIFNFSLLVVGTPVENLITCNVPDGKPSSIPQDCQVCLDTIVVTNDKSTWPAKELALQKIKTLSIQADLPRFLQIPLQVETLEIRRYISNGTEFPTISAENLFLDNLRRKTITFKDIKPTVLKISNSEVAIYGIASEDLQLLSIDKSTITDTELRDLTSADIINIAHSTISPQYLLPKLNETHSINIHHSSIVKVNFPVAKVTGNINIEENRYISSIEFHNLETVLGDLLIENFRDIPTIKLPHLQQIQAIEVHTKTIAIDLPSSVKWTGKSYFENTTSLENYAHLRAQGLGFGVGIQYKTRCFNKLEI</sequence>
<protein>
    <submittedName>
        <fullName evidence="1">Uncharacterized protein</fullName>
    </submittedName>
</protein>
<organism evidence="1 2">
    <name type="scientific">Entomophthora muscae</name>
    <dbReference type="NCBI Taxonomy" id="34485"/>
    <lineage>
        <taxon>Eukaryota</taxon>
        <taxon>Fungi</taxon>
        <taxon>Fungi incertae sedis</taxon>
        <taxon>Zoopagomycota</taxon>
        <taxon>Entomophthoromycotina</taxon>
        <taxon>Entomophthoromycetes</taxon>
        <taxon>Entomophthorales</taxon>
        <taxon>Entomophthoraceae</taxon>
        <taxon>Entomophthora</taxon>
    </lineage>
</organism>
<dbReference type="EMBL" id="QTSX02004335">
    <property type="protein sequence ID" value="KAJ9065600.1"/>
    <property type="molecule type" value="Genomic_DNA"/>
</dbReference>
<accession>A0ACC2STG0</accession>